<dbReference type="AlphaFoldDB" id="A0AA88RZZ1"/>
<evidence type="ECO:0000313" key="2">
    <source>
        <dbReference type="EMBL" id="KAK2824955.1"/>
    </source>
</evidence>
<sequence length="386" mass="46181">MACFNFTAVSSDMDRMEELAKLTVLQEFMQNQIQFTDKMLSSLSEINTERSRLSPEVSLEWSDDTETSLDEFQQRTGERRTVKLSTWQESEDVRILQDEINNLLSVKPLSEEERGELVNLRLKHRNRILKSAEADGLEQHIEKCMRKIDNEASKRSSLQKKQRNGDVLRSVTATGFSTNRKMPRKPRKTVQFCLGEKEIQHMIQEATEKEKAKQKKQERIKKKKDLRKEMEQERQSAQERLRDLERWAQMEEEFKKWKRRMNVEMKKLRKELEIDRDRMKKVTNQAKKRQQCLEDKVRMLEKEIEERPKEVPEGLKKQQEALDYERRYFTSASFRGSTDYYLGQVDVDYREGLWQNIKRPVMAFCTQIWKGFRRVGSALVHIYDFF</sequence>
<accession>A0AA88RZZ1</accession>
<dbReference type="EMBL" id="JAVHJS010000020">
    <property type="protein sequence ID" value="KAK2824955.1"/>
    <property type="molecule type" value="Genomic_DNA"/>
</dbReference>
<comment type="caution">
    <text evidence="2">The sequence shown here is derived from an EMBL/GenBank/DDBJ whole genome shotgun (WGS) entry which is preliminary data.</text>
</comment>
<evidence type="ECO:0000313" key="3">
    <source>
        <dbReference type="Proteomes" id="UP001187315"/>
    </source>
</evidence>
<reference evidence="2" key="1">
    <citation type="submission" date="2023-08" db="EMBL/GenBank/DDBJ databases">
        <title>Pelteobagrus vachellii genome.</title>
        <authorList>
            <person name="Liu H."/>
        </authorList>
    </citation>
    <scope>NUCLEOTIDE SEQUENCE</scope>
    <source>
        <strain evidence="2">PRFRI_2022a</strain>
        <tissue evidence="2">Muscle</tissue>
    </source>
</reference>
<feature type="region of interest" description="Disordered" evidence="1">
    <location>
        <begin position="207"/>
        <end position="235"/>
    </location>
</feature>
<proteinExistence type="predicted"/>
<organism evidence="2 3">
    <name type="scientific">Tachysurus vachellii</name>
    <name type="common">Darkbarbel catfish</name>
    <name type="synonym">Pelteobagrus vachellii</name>
    <dbReference type="NCBI Taxonomy" id="175792"/>
    <lineage>
        <taxon>Eukaryota</taxon>
        <taxon>Metazoa</taxon>
        <taxon>Chordata</taxon>
        <taxon>Craniata</taxon>
        <taxon>Vertebrata</taxon>
        <taxon>Euteleostomi</taxon>
        <taxon>Actinopterygii</taxon>
        <taxon>Neopterygii</taxon>
        <taxon>Teleostei</taxon>
        <taxon>Ostariophysi</taxon>
        <taxon>Siluriformes</taxon>
        <taxon>Bagridae</taxon>
        <taxon>Tachysurus</taxon>
    </lineage>
</organism>
<keyword evidence="3" id="KW-1185">Reference proteome</keyword>
<protein>
    <submittedName>
        <fullName evidence="2">Uncharacterized protein</fullName>
    </submittedName>
</protein>
<feature type="compositionally biased region" description="Basic and acidic residues" evidence="1">
    <location>
        <begin position="226"/>
        <end position="235"/>
    </location>
</feature>
<evidence type="ECO:0000256" key="1">
    <source>
        <dbReference type="SAM" id="MobiDB-lite"/>
    </source>
</evidence>
<feature type="compositionally biased region" description="Basic and acidic residues" evidence="1">
    <location>
        <begin position="207"/>
        <end position="217"/>
    </location>
</feature>
<dbReference type="Proteomes" id="UP001187315">
    <property type="component" value="Unassembled WGS sequence"/>
</dbReference>
<name>A0AA88RZZ1_TACVA</name>
<gene>
    <name evidence="2" type="ORF">Q7C36_018882</name>
</gene>